<evidence type="ECO:0000313" key="1">
    <source>
        <dbReference type="EMBL" id="RUQ68901.1"/>
    </source>
</evidence>
<proteinExistence type="predicted"/>
<comment type="caution">
    <text evidence="1">The sequence shown here is derived from an EMBL/GenBank/DDBJ whole genome shotgun (WGS) entry which is preliminary data.</text>
</comment>
<protein>
    <recommendedName>
        <fullName evidence="3">DUF115 domain-containing protein</fullName>
    </recommendedName>
</protein>
<organism evidence="1 2">
    <name type="scientific">Azospirillum doebereinerae</name>
    <dbReference type="NCBI Taxonomy" id="92933"/>
    <lineage>
        <taxon>Bacteria</taxon>
        <taxon>Pseudomonadati</taxon>
        <taxon>Pseudomonadota</taxon>
        <taxon>Alphaproteobacteria</taxon>
        <taxon>Rhodospirillales</taxon>
        <taxon>Azospirillaceae</taxon>
        <taxon>Azospirillum</taxon>
    </lineage>
</organism>
<evidence type="ECO:0008006" key="3">
    <source>
        <dbReference type="Google" id="ProtNLM"/>
    </source>
</evidence>
<dbReference type="RefSeq" id="WP_127000040.1">
    <property type="nucleotide sequence ID" value="NZ_CP173195.1"/>
</dbReference>
<dbReference type="AlphaFoldDB" id="A0A3S0WY55"/>
<dbReference type="Gene3D" id="3.90.1480.10">
    <property type="entry name" value="Alpha-2,3-sialyltransferase"/>
    <property type="match status" value="1"/>
</dbReference>
<dbReference type="OrthoDB" id="8445658at2"/>
<dbReference type="Proteomes" id="UP000280346">
    <property type="component" value="Unassembled WGS sequence"/>
</dbReference>
<dbReference type="EMBL" id="RZIJ01000013">
    <property type="protein sequence ID" value="RUQ68901.1"/>
    <property type="molecule type" value="Genomic_DNA"/>
</dbReference>
<gene>
    <name evidence="1" type="ORF">EJ913_17160</name>
</gene>
<evidence type="ECO:0000313" key="2">
    <source>
        <dbReference type="Proteomes" id="UP000280346"/>
    </source>
</evidence>
<reference evidence="1 2" key="1">
    <citation type="submission" date="2018-12" db="EMBL/GenBank/DDBJ databases">
        <authorList>
            <person name="Yang Y."/>
        </authorList>
    </citation>
    <scope>NUCLEOTIDE SEQUENCE [LARGE SCALE GENOMIC DNA]</scope>
    <source>
        <strain evidence="1 2">GSF71</strain>
    </source>
</reference>
<name>A0A3S0WY55_9PROT</name>
<sequence length="329" mass="37562">MAQYPITLSDGLETIAASLQEIFHTRTRQDTMRHALMLLDAIARHADGDTVTVMTKNGALDLYLPADPLLKLVRDNERLRNRHAGERCFIVASGPSLKRIDLKALAGETVITLSRGYSHPDFDAIAPRYHCVTRIFREHLSDTKIRDFFIDMDRRIGSAELFLSTSEEPIVRENGIFLGRTMHYLHQLDDVPVPVDGRMYDLCRCLPSVQSVPVLGLMIAMYMGFQDIYLLGVDHDEVWTRTYYYAHEPSFKFVDPSVGANGEVVTTTYDLLQNYAVLWREYRRCRMMAERNGCRIYNASPESALDEFERVDFGGLMLSPSPRLLVQES</sequence>
<accession>A0A3S0WY55</accession>
<keyword evidence="2" id="KW-1185">Reference proteome</keyword>